<comment type="cofactor">
    <cofactor evidence="1">
        <name>pantetheine 4'-phosphate</name>
        <dbReference type="ChEBI" id="CHEBI:47942"/>
    </cofactor>
</comment>
<dbReference type="Pfam" id="PF07690">
    <property type="entry name" value="MFS_1"/>
    <property type="match status" value="1"/>
</dbReference>
<keyword evidence="8" id="KW-1185">Reference proteome</keyword>
<dbReference type="SUPFAM" id="SSF56801">
    <property type="entry name" value="Acetyl-CoA synthetase-like"/>
    <property type="match status" value="1"/>
</dbReference>
<feature type="transmembrane region" description="Helical" evidence="5">
    <location>
        <begin position="689"/>
        <end position="710"/>
    </location>
</feature>
<dbReference type="GO" id="GO:0005737">
    <property type="term" value="C:cytoplasm"/>
    <property type="evidence" value="ECO:0007669"/>
    <property type="project" value="TreeGrafter"/>
</dbReference>
<dbReference type="InterPro" id="IPR009081">
    <property type="entry name" value="PP-bd_ACP"/>
</dbReference>
<feature type="transmembrane region" description="Helical" evidence="5">
    <location>
        <begin position="870"/>
        <end position="888"/>
    </location>
</feature>
<dbReference type="InterPro" id="IPR036259">
    <property type="entry name" value="MFS_trans_sf"/>
</dbReference>
<dbReference type="GO" id="GO:0044550">
    <property type="term" value="P:secondary metabolite biosynthetic process"/>
    <property type="evidence" value="ECO:0007669"/>
    <property type="project" value="TreeGrafter"/>
</dbReference>
<feature type="transmembrane region" description="Helical" evidence="5">
    <location>
        <begin position="663"/>
        <end position="683"/>
    </location>
</feature>
<feature type="transmembrane region" description="Helical" evidence="5">
    <location>
        <begin position="837"/>
        <end position="858"/>
    </location>
</feature>
<feature type="region of interest" description="Disordered" evidence="4">
    <location>
        <begin position="167"/>
        <end position="206"/>
    </location>
</feature>
<dbReference type="SUPFAM" id="SSF103473">
    <property type="entry name" value="MFS general substrate transporter"/>
    <property type="match status" value="1"/>
</dbReference>
<dbReference type="InterPro" id="IPR042099">
    <property type="entry name" value="ANL_N_sf"/>
</dbReference>
<dbReference type="EMBL" id="SSXH01000241">
    <property type="protein sequence ID" value="THJ74451.1"/>
    <property type="molecule type" value="Genomic_DNA"/>
</dbReference>
<feature type="transmembrane region" description="Helical" evidence="5">
    <location>
        <begin position="595"/>
        <end position="624"/>
    </location>
</feature>
<dbReference type="InterPro" id="IPR029058">
    <property type="entry name" value="AB_hydrolase_fold"/>
</dbReference>
<dbReference type="Pfam" id="PF00550">
    <property type="entry name" value="PP-binding"/>
    <property type="match status" value="1"/>
</dbReference>
<feature type="compositionally biased region" description="Pro residues" evidence="4">
    <location>
        <begin position="183"/>
        <end position="200"/>
    </location>
</feature>
<feature type="transmembrane region" description="Helical" evidence="5">
    <location>
        <begin position="981"/>
        <end position="1001"/>
    </location>
</feature>
<dbReference type="InterPro" id="IPR013217">
    <property type="entry name" value="Methyltransf_12"/>
</dbReference>
<keyword evidence="5" id="KW-0472">Membrane</keyword>
<dbReference type="GO" id="GO:0022857">
    <property type="term" value="F:transmembrane transporter activity"/>
    <property type="evidence" value="ECO:0007669"/>
    <property type="project" value="InterPro"/>
</dbReference>
<dbReference type="Gene3D" id="3.40.50.1820">
    <property type="entry name" value="alpha/beta hydrolase"/>
    <property type="match status" value="1"/>
</dbReference>
<dbReference type="InterPro" id="IPR029063">
    <property type="entry name" value="SAM-dependent_MTases_sf"/>
</dbReference>
<dbReference type="InterPro" id="IPR011701">
    <property type="entry name" value="MFS"/>
</dbReference>
<organism evidence="7 8">
    <name type="scientific">Candidatus Frankia alpina</name>
    <dbReference type="NCBI Taxonomy" id="2699483"/>
    <lineage>
        <taxon>Bacteria</taxon>
        <taxon>Bacillati</taxon>
        <taxon>Actinomycetota</taxon>
        <taxon>Actinomycetes</taxon>
        <taxon>Frankiales</taxon>
        <taxon>Frankiaceae</taxon>
        <taxon>Frankia</taxon>
    </lineage>
</organism>
<feature type="transmembrane region" description="Helical" evidence="5">
    <location>
        <begin position="630"/>
        <end position="651"/>
    </location>
</feature>
<feature type="transmembrane region" description="Helical" evidence="5">
    <location>
        <begin position="894"/>
        <end position="916"/>
    </location>
</feature>
<evidence type="ECO:0000259" key="6">
    <source>
        <dbReference type="PROSITE" id="PS50075"/>
    </source>
</evidence>
<feature type="region of interest" description="Disordered" evidence="4">
    <location>
        <begin position="547"/>
        <end position="591"/>
    </location>
</feature>
<keyword evidence="2" id="KW-0596">Phosphopantetheine</keyword>
<feature type="non-terminal residue" evidence="7">
    <location>
        <position position="1"/>
    </location>
</feature>
<evidence type="ECO:0000256" key="2">
    <source>
        <dbReference type="ARBA" id="ARBA00022450"/>
    </source>
</evidence>
<evidence type="ECO:0000256" key="1">
    <source>
        <dbReference type="ARBA" id="ARBA00001957"/>
    </source>
</evidence>
<evidence type="ECO:0000256" key="4">
    <source>
        <dbReference type="SAM" id="MobiDB-lite"/>
    </source>
</evidence>
<dbReference type="OrthoDB" id="4506464at2"/>
<dbReference type="InterPro" id="IPR001031">
    <property type="entry name" value="Thioesterase"/>
</dbReference>
<feature type="transmembrane region" description="Helical" evidence="5">
    <location>
        <begin position="928"/>
        <end position="947"/>
    </location>
</feature>
<dbReference type="Gene3D" id="1.10.1200.10">
    <property type="entry name" value="ACP-like"/>
    <property type="match status" value="1"/>
</dbReference>
<feature type="compositionally biased region" description="Low complexity" evidence="4">
    <location>
        <begin position="547"/>
        <end position="569"/>
    </location>
</feature>
<evidence type="ECO:0000313" key="7">
    <source>
        <dbReference type="EMBL" id="THJ74451.1"/>
    </source>
</evidence>
<comment type="caution">
    <text evidence="7">The sequence shown here is derived from an EMBL/GenBank/DDBJ whole genome shotgun (WGS) entry which is preliminary data.</text>
</comment>
<dbReference type="PANTHER" id="PTHR45527">
    <property type="entry name" value="NONRIBOSOMAL PEPTIDE SYNTHETASE"/>
    <property type="match status" value="1"/>
</dbReference>
<feature type="domain" description="Carrier" evidence="6">
    <location>
        <begin position="199"/>
        <end position="274"/>
    </location>
</feature>
<dbReference type="RefSeq" id="WP_136448138.1">
    <property type="nucleotide sequence ID" value="NZ_SSXH01000241.1"/>
</dbReference>
<dbReference type="SMART" id="SM00823">
    <property type="entry name" value="PKS_PP"/>
    <property type="match status" value="1"/>
</dbReference>
<dbReference type="InterPro" id="IPR036736">
    <property type="entry name" value="ACP-like_sf"/>
</dbReference>
<accession>A0A4S5EQ45</accession>
<keyword evidence="5" id="KW-0812">Transmembrane</keyword>
<dbReference type="Gene3D" id="3.40.50.150">
    <property type="entry name" value="Vaccinia Virus protein VP39"/>
    <property type="match status" value="1"/>
</dbReference>
<dbReference type="GO" id="GO:0031177">
    <property type="term" value="F:phosphopantetheine binding"/>
    <property type="evidence" value="ECO:0007669"/>
    <property type="project" value="InterPro"/>
</dbReference>
<dbReference type="PANTHER" id="PTHR45527:SF1">
    <property type="entry name" value="FATTY ACID SYNTHASE"/>
    <property type="match status" value="1"/>
</dbReference>
<dbReference type="InterPro" id="IPR045851">
    <property type="entry name" value="AMP-bd_C_sf"/>
</dbReference>
<dbReference type="SUPFAM" id="SSF53335">
    <property type="entry name" value="S-adenosyl-L-methionine-dependent methyltransferases"/>
    <property type="match status" value="1"/>
</dbReference>
<evidence type="ECO:0000256" key="5">
    <source>
        <dbReference type="SAM" id="Phobius"/>
    </source>
</evidence>
<dbReference type="PROSITE" id="PS50075">
    <property type="entry name" value="CARRIER"/>
    <property type="match status" value="1"/>
</dbReference>
<dbReference type="AlphaFoldDB" id="A0A4S5EQ45"/>
<reference evidence="7 8" key="1">
    <citation type="submission" date="2019-04" db="EMBL/GenBank/DDBJ databases">
        <title>Draft genome sequences for three unisolated Alnus-infective Frankia Sp+ strains, AgTrS, AiOr and AvVan, the first sequenced Frankia strains able to sporulate in-planta.</title>
        <authorList>
            <person name="Bethencourt L."/>
            <person name="Vautrin F."/>
            <person name="Taib N."/>
            <person name="Dubost A."/>
            <person name="Castro-Garcia L."/>
            <person name="Imbaud O."/>
            <person name="Abrouk D."/>
            <person name="Fournier P."/>
            <person name="Briolay J."/>
            <person name="Nguyen A."/>
            <person name="Normand P."/>
            <person name="Fernandez M.P."/>
            <person name="Brochier-Armanet C."/>
            <person name="Herrera-Belaroussi A."/>
        </authorList>
    </citation>
    <scope>NUCLEOTIDE SEQUENCE [LARGE SCALE GENOMIC DNA]</scope>
    <source>
        <strain evidence="7 8">AvVan</strain>
    </source>
</reference>
<dbReference type="SUPFAM" id="SSF53474">
    <property type="entry name" value="alpha/beta-Hydrolases"/>
    <property type="match status" value="1"/>
</dbReference>
<sequence>PIGRPYPGNRLYVLDDWAELMPFGVPGELWIGGAGVAIGYHDRADLTATWFRPDPFAGGPGARMYRTGDRARLRADGVLELLGRLDDQVKLHGHRIELAEVEAALAALPQVGAAAVVLRPDRRGTPRLVGYVTARDPADPPDPTGLRAALAHFLPRHALPTQTVLLDSLPLNPNGKVDRRALPAPPEPQTADDPPTPPPPRTRDQQEMAAVWRQILGHDQIGPDDGFFELGGDSFLALRLIRQVEQTFGVRVALLDLYRHPTITQLVEHLETRRGSVGGPARPDALLHRLTVADGSAAMGTIVCIPYSGGQAVSFEPLAAALPDGWALYAAQFPGRDFSRPDEPSLAFDELVSCCADEITKLPGPIYLYGHCHGAAVTIALANRLQELGSPQSGVAVGAMFPMARMPGRFFDWIYRRFQVDRLVSDRAIQEEVRALGGGLADLQADPAEQAVVMRAVRQDERCSEEYFTRTLTDRHHPRFSAPMLSIVGSKDRVTELYAERYHEWEHFAEQVDLAVLPRAGHGFLKHQAPELARTLTDWAAELHEPAAMGPSSGAAPQPVPRDTVAGDTTARDTTARGGAVDGSRHRSPDPRPGFGRFAVVAAGQLVSAIGSALSLLVMSVWMLDHTGRISAFATTAAVSLLPGILVGPVAGAVADRYDRRTVMLIADATAGATTFGMAMLVALNRPNLLEICLLCGLTSVAATFQRPAFLAAVAQLVPKPFLGHASGVVQLGAGMGALFAPMIGAGLLTVLPLSVILLIDAATFTVAVGTLAAVRFPDWLFRRREESMRVQLARGVRYVLRRPGLRALMVFFLGDHILYAIGFTLIQPMVLLEHGVGTLGLVLVAGGVGALTGALTMSIWGGTRRRTHGMLLATAASNVAIVVIGLAREPWLIAVGMFGLAFSEALIDGHWMALLQTKVGLELQGRVNSLFLVVVTVFLPIGYLVMGPLADHVLRHTLEPGGALHDSVGPVLGTGPDRGLGFVVVISGLLLSVWLLRAWANLRLLEDHLPDAVPDAEIWDRDTEQERADRAIRAADGTAAPAAPAAPAVGATVDGPSAEDLAWIETWRAVYDHAHKGTDRPVVGQDFTGWNSSYDGTPIPAEEMREWRDATVERIREYRPRRVLEIGVGSGALLVPLAEHCEHYTGTDLSSVAVDTLDRDLREQRPALHRRVELRAQLGHVAGGLRASGYDLIILNSVVQYFPSRDYLSEVLDVALGLLTPGGHIFVGDVRNLRLHGHLRAAVRQHAPSPAAVAGAGDTELLVDPALWDDLARGRP</sequence>
<keyword evidence="5" id="KW-1133">Transmembrane helix</keyword>
<keyword evidence="3" id="KW-0597">Phosphoprotein</keyword>
<dbReference type="Gene3D" id="1.20.1250.20">
    <property type="entry name" value="MFS general substrate transporter like domains"/>
    <property type="match status" value="1"/>
</dbReference>
<dbReference type="Pfam" id="PF00975">
    <property type="entry name" value="Thioesterase"/>
    <property type="match status" value="1"/>
</dbReference>
<dbReference type="InterPro" id="IPR025110">
    <property type="entry name" value="AMP-bd_C"/>
</dbReference>
<feature type="transmembrane region" description="Helical" evidence="5">
    <location>
        <begin position="808"/>
        <end position="831"/>
    </location>
</feature>
<dbReference type="Gene3D" id="3.40.50.12780">
    <property type="entry name" value="N-terminal domain of ligase-like"/>
    <property type="match status" value="1"/>
</dbReference>
<gene>
    <name evidence="7" type="ORF">E7Y31_11390</name>
</gene>
<evidence type="ECO:0000256" key="3">
    <source>
        <dbReference type="ARBA" id="ARBA00022553"/>
    </source>
</evidence>
<dbReference type="Pfam" id="PF08242">
    <property type="entry name" value="Methyltransf_12"/>
    <property type="match status" value="1"/>
</dbReference>
<dbReference type="InterPro" id="IPR020806">
    <property type="entry name" value="PKS_PP-bd"/>
</dbReference>
<evidence type="ECO:0000313" key="8">
    <source>
        <dbReference type="Proteomes" id="UP000305282"/>
    </source>
</evidence>
<dbReference type="SMART" id="SM01294">
    <property type="entry name" value="PKS_PP_betabranch"/>
    <property type="match status" value="1"/>
</dbReference>
<dbReference type="GO" id="GO:0043041">
    <property type="term" value="P:amino acid activation for nonribosomal peptide biosynthetic process"/>
    <property type="evidence" value="ECO:0007669"/>
    <property type="project" value="TreeGrafter"/>
</dbReference>
<name>A0A4S5EQ45_9ACTN</name>
<dbReference type="CDD" id="cd02440">
    <property type="entry name" value="AdoMet_MTases"/>
    <property type="match status" value="1"/>
</dbReference>
<dbReference type="Pfam" id="PF13193">
    <property type="entry name" value="AMP-binding_C"/>
    <property type="match status" value="1"/>
</dbReference>
<dbReference type="Gene3D" id="3.30.300.30">
    <property type="match status" value="1"/>
</dbReference>
<proteinExistence type="predicted"/>
<dbReference type="Proteomes" id="UP000305282">
    <property type="component" value="Unassembled WGS sequence"/>
</dbReference>
<protein>
    <submittedName>
        <fullName evidence="7">MFS transporter</fullName>
    </submittedName>
</protein>
<dbReference type="CDD" id="cd06173">
    <property type="entry name" value="MFS_MefA_like"/>
    <property type="match status" value="1"/>
</dbReference>